<dbReference type="AlphaFoldDB" id="W7XL35"/>
<dbReference type="GeneID" id="24442065"/>
<keyword evidence="1" id="KW-0472">Membrane</keyword>
<sequence>MFREDYKIFYIQYIHSLQIFKSFIQLISIYFQISFCFVYKNKQIITLDYKQQQKFCKYQQKRSYINRNIKQCQPKLKHNQQNLLILFTILTYQLKLTTFQLRYQSSFDELKLGIENLEKQVERYLAQDSNSCDQTKSQFNLNYHYNLLLYNILNIYQFRKHIRYFKHNYYLIKQMKIKLYKFQTIYLSLYHSNLVQFQINYQQNYQENQSFNSKEWLIYDMFVMFLLYQLFIYQINQKKQINKPKLILNISIFLEKKNVIKTFQFFSL</sequence>
<keyword evidence="1" id="KW-1133">Transmembrane helix</keyword>
<dbReference type="InParanoid" id="W7XL35"/>
<evidence type="ECO:0000256" key="1">
    <source>
        <dbReference type="SAM" id="Phobius"/>
    </source>
</evidence>
<dbReference type="EMBL" id="GG662781">
    <property type="protein sequence ID" value="EWS75599.1"/>
    <property type="molecule type" value="Genomic_DNA"/>
</dbReference>
<organism evidence="2 3">
    <name type="scientific">Tetrahymena thermophila (strain SB210)</name>
    <dbReference type="NCBI Taxonomy" id="312017"/>
    <lineage>
        <taxon>Eukaryota</taxon>
        <taxon>Sar</taxon>
        <taxon>Alveolata</taxon>
        <taxon>Ciliophora</taxon>
        <taxon>Intramacronucleata</taxon>
        <taxon>Oligohymenophorea</taxon>
        <taxon>Hymenostomatida</taxon>
        <taxon>Tetrahymenina</taxon>
        <taxon>Tetrahymenidae</taxon>
        <taxon>Tetrahymena</taxon>
    </lineage>
</organism>
<name>W7XL35_TETTS</name>
<dbReference type="RefSeq" id="XP_012651899.1">
    <property type="nucleotide sequence ID" value="XM_012796445.1"/>
</dbReference>
<dbReference type="KEGG" id="tet:TTHERM_001273319"/>
<keyword evidence="1 2" id="KW-0812">Transmembrane</keyword>
<evidence type="ECO:0000313" key="3">
    <source>
        <dbReference type="Proteomes" id="UP000009168"/>
    </source>
</evidence>
<keyword evidence="3" id="KW-1185">Reference proteome</keyword>
<proteinExistence type="predicted"/>
<protein>
    <submittedName>
        <fullName evidence="2">Transmembrane protein, putative</fullName>
    </submittedName>
</protein>
<gene>
    <name evidence="2" type="ORF">TTHERM_001273319</name>
</gene>
<reference evidence="3" key="1">
    <citation type="journal article" date="2006" name="PLoS Biol.">
        <title>Macronuclear genome sequence of the ciliate Tetrahymena thermophila, a model eukaryote.</title>
        <authorList>
            <person name="Eisen J.A."/>
            <person name="Coyne R.S."/>
            <person name="Wu M."/>
            <person name="Wu D."/>
            <person name="Thiagarajan M."/>
            <person name="Wortman J.R."/>
            <person name="Badger J.H."/>
            <person name="Ren Q."/>
            <person name="Amedeo P."/>
            <person name="Jones K.M."/>
            <person name="Tallon L.J."/>
            <person name="Delcher A.L."/>
            <person name="Salzberg S.L."/>
            <person name="Silva J.C."/>
            <person name="Haas B.J."/>
            <person name="Majoros W.H."/>
            <person name="Farzad M."/>
            <person name="Carlton J.M."/>
            <person name="Smith R.K. Jr."/>
            <person name="Garg J."/>
            <person name="Pearlman R.E."/>
            <person name="Karrer K.M."/>
            <person name="Sun L."/>
            <person name="Manning G."/>
            <person name="Elde N.C."/>
            <person name="Turkewitz A.P."/>
            <person name="Asai D.J."/>
            <person name="Wilkes D.E."/>
            <person name="Wang Y."/>
            <person name="Cai H."/>
            <person name="Collins K."/>
            <person name="Stewart B.A."/>
            <person name="Lee S.R."/>
            <person name="Wilamowska K."/>
            <person name="Weinberg Z."/>
            <person name="Ruzzo W.L."/>
            <person name="Wloga D."/>
            <person name="Gaertig J."/>
            <person name="Frankel J."/>
            <person name="Tsao C.-C."/>
            <person name="Gorovsky M.A."/>
            <person name="Keeling P.J."/>
            <person name="Waller R.F."/>
            <person name="Patron N.J."/>
            <person name="Cherry J.M."/>
            <person name="Stover N.A."/>
            <person name="Krieger C.J."/>
            <person name="del Toro C."/>
            <person name="Ryder H.F."/>
            <person name="Williamson S.C."/>
            <person name="Barbeau R.A."/>
            <person name="Hamilton E.P."/>
            <person name="Orias E."/>
        </authorList>
    </citation>
    <scope>NUCLEOTIDE SEQUENCE [LARGE SCALE GENOMIC DNA]</scope>
    <source>
        <strain evidence="3">SB210</strain>
    </source>
</reference>
<dbReference type="Proteomes" id="UP000009168">
    <property type="component" value="Unassembled WGS sequence"/>
</dbReference>
<accession>W7XL35</accession>
<evidence type="ECO:0000313" key="2">
    <source>
        <dbReference type="EMBL" id="EWS75599.1"/>
    </source>
</evidence>
<feature type="transmembrane region" description="Helical" evidence="1">
    <location>
        <begin position="216"/>
        <end position="235"/>
    </location>
</feature>